<dbReference type="AlphaFoldDB" id="A0A7G6T1J4"/>
<sequence>MHVVDRAGRILHANRAELKLLGYDASDYIGRDIASFHADEDAINDILARLTRGEAVERYPARLRARDGSLKHVEISSSGQFENGELVHTRCFTVDGIANQIRRAGDDPKRGPLPPNTGCIASCHLYNRCTRYNYLL</sequence>
<dbReference type="SUPFAM" id="SSF55785">
    <property type="entry name" value="PYP-like sensor domain (PAS domain)"/>
    <property type="match status" value="1"/>
</dbReference>
<evidence type="ECO:0000259" key="1">
    <source>
        <dbReference type="PROSITE" id="PS50112"/>
    </source>
</evidence>
<dbReference type="EMBL" id="CP050296">
    <property type="protein sequence ID" value="QND60626.1"/>
    <property type="molecule type" value="Genomic_DNA"/>
</dbReference>
<proteinExistence type="predicted"/>
<gene>
    <name evidence="2" type="ORF">HB778_32075</name>
</gene>
<evidence type="ECO:0000313" key="3">
    <source>
        <dbReference type="Proteomes" id="UP000515465"/>
    </source>
</evidence>
<dbReference type="InterPro" id="IPR035965">
    <property type="entry name" value="PAS-like_dom_sf"/>
</dbReference>
<dbReference type="InterPro" id="IPR000014">
    <property type="entry name" value="PAS"/>
</dbReference>
<dbReference type="CDD" id="cd00130">
    <property type="entry name" value="PAS"/>
    <property type="match status" value="1"/>
</dbReference>
<dbReference type="Pfam" id="PF13426">
    <property type="entry name" value="PAS_9"/>
    <property type="match status" value="1"/>
</dbReference>
<name>A0A7G6T1J4_9HYPH</name>
<dbReference type="PROSITE" id="PS50112">
    <property type="entry name" value="PAS"/>
    <property type="match status" value="1"/>
</dbReference>
<accession>A0A7G6T1J4</accession>
<feature type="domain" description="PAS" evidence="1">
    <location>
        <begin position="1"/>
        <end position="41"/>
    </location>
</feature>
<organism evidence="2 3">
    <name type="scientific">Mesorhizobium huakuii</name>
    <dbReference type="NCBI Taxonomy" id="28104"/>
    <lineage>
        <taxon>Bacteria</taxon>
        <taxon>Pseudomonadati</taxon>
        <taxon>Pseudomonadota</taxon>
        <taxon>Alphaproteobacteria</taxon>
        <taxon>Hyphomicrobiales</taxon>
        <taxon>Phyllobacteriaceae</taxon>
        <taxon>Mesorhizobium</taxon>
    </lineage>
</organism>
<reference evidence="3" key="1">
    <citation type="journal article" date="2020" name="Mol. Plant Microbe">
        <title>Rhizobial microsymbionts of the narrowly endemic Oxytropis species growing in Kamchatka are characterized by significant genetic diversity and possess a set of genes that are associated with T3SS and T6SS secretion systems and can affect the development of symbiosis.</title>
        <authorList>
            <person name="Safronova V."/>
            <person name="Guro P."/>
            <person name="Sazanova A."/>
            <person name="Kuznetsova I."/>
            <person name="Belimov A."/>
            <person name="Yakubov V."/>
            <person name="Chirak E."/>
            <person name="Afonin A."/>
            <person name="Gogolev Y."/>
            <person name="Andronov E."/>
            <person name="Tikhonovich I."/>
        </authorList>
    </citation>
    <scope>NUCLEOTIDE SEQUENCE [LARGE SCALE GENOMIC DNA]</scope>
    <source>
        <strain evidence="3">583</strain>
    </source>
</reference>
<dbReference type="Proteomes" id="UP000515465">
    <property type="component" value="Chromosome"/>
</dbReference>
<dbReference type="NCBIfam" id="TIGR00229">
    <property type="entry name" value="sensory_box"/>
    <property type="match status" value="1"/>
</dbReference>
<dbReference type="Gene3D" id="3.30.450.20">
    <property type="entry name" value="PAS domain"/>
    <property type="match status" value="1"/>
</dbReference>
<protein>
    <submittedName>
        <fullName evidence="2">PAS domain S-box protein</fullName>
    </submittedName>
</protein>
<evidence type="ECO:0000313" key="2">
    <source>
        <dbReference type="EMBL" id="QND60626.1"/>
    </source>
</evidence>